<dbReference type="PROSITE" id="PS51257">
    <property type="entry name" value="PROKAR_LIPOPROTEIN"/>
    <property type="match status" value="1"/>
</dbReference>
<dbReference type="InterPro" id="IPR017937">
    <property type="entry name" value="Thioredoxin_CS"/>
</dbReference>
<protein>
    <submittedName>
        <fullName evidence="5">Thiol-disulfide isomerase</fullName>
    </submittedName>
</protein>
<dbReference type="EMBL" id="CP016778">
    <property type="protein sequence ID" value="ASY23118.1"/>
    <property type="molecule type" value="Genomic_DNA"/>
</dbReference>
<dbReference type="GO" id="GO:0017004">
    <property type="term" value="P:cytochrome complex assembly"/>
    <property type="evidence" value="ECO:0007669"/>
    <property type="project" value="UniProtKB-KW"/>
</dbReference>
<comment type="subcellular location">
    <subcellularLocation>
        <location evidence="1">Cell envelope</location>
    </subcellularLocation>
</comment>
<organism evidence="5 6">
    <name type="scientific">Candidatus Planktophila versatilis</name>
    <dbReference type="NCBI Taxonomy" id="1884905"/>
    <lineage>
        <taxon>Bacteria</taxon>
        <taxon>Bacillati</taxon>
        <taxon>Actinomycetota</taxon>
        <taxon>Actinomycetes</taxon>
        <taxon>Candidatus Nanopelagicales</taxon>
        <taxon>Candidatus Nanopelagicaceae</taxon>
        <taxon>Candidatus Planktophila</taxon>
    </lineage>
</organism>
<dbReference type="GO" id="GO:0030313">
    <property type="term" value="C:cell envelope"/>
    <property type="evidence" value="ECO:0007669"/>
    <property type="project" value="UniProtKB-SubCell"/>
</dbReference>
<dbReference type="AlphaFoldDB" id="A0AAC9YXM8"/>
<dbReference type="Proteomes" id="UP000217194">
    <property type="component" value="Chromosome"/>
</dbReference>
<dbReference type="GO" id="GO:0016491">
    <property type="term" value="F:oxidoreductase activity"/>
    <property type="evidence" value="ECO:0007669"/>
    <property type="project" value="InterPro"/>
</dbReference>
<dbReference type="InterPro" id="IPR013766">
    <property type="entry name" value="Thioredoxin_domain"/>
</dbReference>
<dbReference type="PANTHER" id="PTHR42852:SF13">
    <property type="entry name" value="PROTEIN DIPZ"/>
    <property type="match status" value="1"/>
</dbReference>
<name>A0AAC9YXM8_9ACTN</name>
<dbReference type="InterPro" id="IPR050553">
    <property type="entry name" value="Thioredoxin_ResA/DsbE_sf"/>
</dbReference>
<dbReference type="InterPro" id="IPR013740">
    <property type="entry name" value="Redoxin"/>
</dbReference>
<evidence type="ECO:0000313" key="6">
    <source>
        <dbReference type="Proteomes" id="UP000217194"/>
    </source>
</evidence>
<dbReference type="PROSITE" id="PS51352">
    <property type="entry name" value="THIOREDOXIN_2"/>
    <property type="match status" value="1"/>
</dbReference>
<evidence type="ECO:0000259" key="4">
    <source>
        <dbReference type="PROSITE" id="PS51352"/>
    </source>
</evidence>
<evidence type="ECO:0000256" key="2">
    <source>
        <dbReference type="ARBA" id="ARBA00022748"/>
    </source>
</evidence>
<evidence type="ECO:0000256" key="3">
    <source>
        <dbReference type="SAM" id="SignalP"/>
    </source>
</evidence>
<proteinExistence type="predicted"/>
<dbReference type="CDD" id="cd02966">
    <property type="entry name" value="TlpA_like_family"/>
    <property type="match status" value="1"/>
</dbReference>
<keyword evidence="5" id="KW-0413">Isomerase</keyword>
<keyword evidence="2" id="KW-0201">Cytochrome c-type biogenesis</keyword>
<feature type="signal peptide" evidence="3">
    <location>
        <begin position="1"/>
        <end position="18"/>
    </location>
</feature>
<accession>A0AAC9YXM8</accession>
<evidence type="ECO:0000256" key="1">
    <source>
        <dbReference type="ARBA" id="ARBA00004196"/>
    </source>
</evidence>
<feature type="domain" description="Thioredoxin" evidence="4">
    <location>
        <begin position="10"/>
        <end position="173"/>
    </location>
</feature>
<dbReference type="SUPFAM" id="SSF52833">
    <property type="entry name" value="Thioredoxin-like"/>
    <property type="match status" value="1"/>
</dbReference>
<dbReference type="PROSITE" id="PS00194">
    <property type="entry name" value="THIOREDOXIN_1"/>
    <property type="match status" value="1"/>
</dbReference>
<dbReference type="GO" id="GO:0016853">
    <property type="term" value="F:isomerase activity"/>
    <property type="evidence" value="ECO:0007669"/>
    <property type="project" value="UniProtKB-KW"/>
</dbReference>
<dbReference type="PANTHER" id="PTHR42852">
    <property type="entry name" value="THIOL:DISULFIDE INTERCHANGE PROTEIN DSBE"/>
    <property type="match status" value="1"/>
</dbReference>
<dbReference type="RefSeq" id="WP_095697261.1">
    <property type="nucleotide sequence ID" value="NZ_CP016778.1"/>
</dbReference>
<evidence type="ECO:0000313" key="5">
    <source>
        <dbReference type="EMBL" id="ASY23118.1"/>
    </source>
</evidence>
<gene>
    <name evidence="5" type="ORF">A1sIIB76_06225</name>
</gene>
<dbReference type="Gene3D" id="3.40.30.10">
    <property type="entry name" value="Glutaredoxin"/>
    <property type="match status" value="1"/>
</dbReference>
<sequence>MKKLSGLFVLLLALTACSSIEPIQVKGVVVDCEKIKVESGTGEPLECLGGGSAIAADSIRGPALINVWGTWCEPCKQELPHLAHFLAKYSDQVDLVGIAVEEKNQQSVRKFVQSHGISWPILYDATGATRGKFGMGVPVTWLVDESGTVVYKKYGPFKSTEEIELAAIKYLGVK</sequence>
<feature type="chain" id="PRO_5041956415" evidence="3">
    <location>
        <begin position="19"/>
        <end position="174"/>
    </location>
</feature>
<reference evidence="5 6" key="1">
    <citation type="submission" date="2016-07" db="EMBL/GenBank/DDBJ databases">
        <title>High microdiversification within the ubiquitous acI lineage of Actinobacteria.</title>
        <authorList>
            <person name="Neuenschwander S.M."/>
            <person name="Salcher M."/>
            <person name="Ghai R."/>
            <person name="Pernthaler J."/>
        </authorList>
    </citation>
    <scope>NUCLEOTIDE SEQUENCE [LARGE SCALE GENOMIC DNA]</scope>
    <source>
        <strain evidence="5">MMS-IIB-76</strain>
    </source>
</reference>
<dbReference type="InterPro" id="IPR036249">
    <property type="entry name" value="Thioredoxin-like_sf"/>
</dbReference>
<dbReference type="Pfam" id="PF08534">
    <property type="entry name" value="Redoxin"/>
    <property type="match status" value="1"/>
</dbReference>
<keyword evidence="3" id="KW-0732">Signal</keyword>